<dbReference type="EMBL" id="FWYW01000092">
    <property type="protein sequence ID" value="SME39307.1"/>
    <property type="molecule type" value="Genomic_DNA"/>
</dbReference>
<reference evidence="2 3" key="1">
    <citation type="submission" date="2017-04" db="EMBL/GenBank/DDBJ databases">
        <authorList>
            <person name="Criscuolo A."/>
        </authorList>
    </citation>
    <scope>NUCLEOTIDE SEQUENCE [LARGE SCALE GENOMIC DNA]</scope>
    <source>
        <strain evidence="2">16-00174</strain>
    </source>
</reference>
<evidence type="ECO:0000313" key="1">
    <source>
        <dbReference type="EMBL" id="MDG0940664.1"/>
    </source>
</evidence>
<comment type="caution">
    <text evidence="2">The sequence shown here is derived from an EMBL/GenBank/DDBJ whole genome shotgun (WGS) entry which is preliminary data.</text>
</comment>
<organism evidence="2 3">
    <name type="scientific">Bacillus paranthracis</name>
    <dbReference type="NCBI Taxonomy" id="2026186"/>
    <lineage>
        <taxon>Bacteria</taxon>
        <taxon>Bacillati</taxon>
        <taxon>Bacillota</taxon>
        <taxon>Bacilli</taxon>
        <taxon>Bacillales</taxon>
        <taxon>Bacillaceae</taxon>
        <taxon>Bacillus</taxon>
        <taxon>Bacillus cereus group</taxon>
    </lineage>
</organism>
<dbReference type="RefSeq" id="WP_002163132.1">
    <property type="nucleotide sequence ID" value="NZ_CP040880.1"/>
</dbReference>
<dbReference type="AlphaFoldDB" id="A0A7D8D9A3"/>
<reference evidence="1 4" key="2">
    <citation type="submission" date="2023-03" db="EMBL/GenBank/DDBJ databases">
        <title>Genetic diversity of Bacillus cereus sensu lato isolates from Slovenia.</title>
        <authorList>
            <person name="Abdelli M."/>
        </authorList>
    </citation>
    <scope>NUCLEOTIDE SEQUENCE [LARGE SCALE GENOMIC DNA]</scope>
    <source>
        <strain evidence="1 4">SIBC61B</strain>
    </source>
</reference>
<evidence type="ECO:0000313" key="3">
    <source>
        <dbReference type="Proteomes" id="UP000194422"/>
    </source>
</evidence>
<name>A0A7D8D9A3_9BACI</name>
<evidence type="ECO:0000313" key="2">
    <source>
        <dbReference type="EMBL" id="SME39307.1"/>
    </source>
</evidence>
<dbReference type="Proteomes" id="UP000194422">
    <property type="component" value="Unassembled WGS sequence"/>
</dbReference>
<accession>A0A7D8D9A3</accession>
<sequence length="51" mass="5977">MVKDPEDELMDWWENEHESMSEALNELDTNDIPDDIETGLEIAKEWGLLDD</sequence>
<dbReference type="EMBL" id="JARPRV010000002">
    <property type="protein sequence ID" value="MDG0940664.1"/>
    <property type="molecule type" value="Genomic_DNA"/>
</dbReference>
<evidence type="ECO:0000313" key="4">
    <source>
        <dbReference type="Proteomes" id="UP001221338"/>
    </source>
</evidence>
<gene>
    <name evidence="2" type="ORF">BACERE00174_05177</name>
    <name evidence="1" type="ORF">P6U22_05540</name>
</gene>
<proteinExistence type="predicted"/>
<dbReference type="Proteomes" id="UP001221338">
    <property type="component" value="Unassembled WGS sequence"/>
</dbReference>
<protein>
    <submittedName>
        <fullName evidence="2">Uncharacterized protein</fullName>
    </submittedName>
</protein>
<keyword evidence="4" id="KW-1185">Reference proteome</keyword>